<feature type="binding site" evidence="4">
    <location>
        <position position="351"/>
    </location>
    <ligand>
        <name>ATP</name>
        <dbReference type="ChEBI" id="CHEBI:30616"/>
    </ligand>
</feature>
<evidence type="ECO:0000256" key="2">
    <source>
        <dbReference type="ARBA" id="ARBA00022741"/>
    </source>
</evidence>
<comment type="caution">
    <text evidence="7">The sequence shown here is derived from an EMBL/GenBank/DDBJ whole genome shotgun (WGS) entry which is preliminary data.</text>
</comment>
<dbReference type="Pfam" id="PF00069">
    <property type="entry name" value="Pkinase"/>
    <property type="match status" value="1"/>
</dbReference>
<comment type="similarity">
    <text evidence="1">Belongs to the protein kinase superfamily. STE Ser/Thr protein kinase family. STE20 subfamily.</text>
</comment>
<organism evidence="7 8">
    <name type="scientific">Lasiosphaeris hirsuta</name>
    <dbReference type="NCBI Taxonomy" id="260670"/>
    <lineage>
        <taxon>Eukaryota</taxon>
        <taxon>Fungi</taxon>
        <taxon>Dikarya</taxon>
        <taxon>Ascomycota</taxon>
        <taxon>Pezizomycotina</taxon>
        <taxon>Sordariomycetes</taxon>
        <taxon>Sordariomycetidae</taxon>
        <taxon>Sordariales</taxon>
        <taxon>Lasiosphaeriaceae</taxon>
        <taxon>Lasiosphaeris</taxon>
    </lineage>
</organism>
<gene>
    <name evidence="7" type="ORF">B0H67DRAFT_558231</name>
</gene>
<dbReference type="InterPro" id="IPR051931">
    <property type="entry name" value="PAK3-like"/>
</dbReference>
<dbReference type="GO" id="GO:0004674">
    <property type="term" value="F:protein serine/threonine kinase activity"/>
    <property type="evidence" value="ECO:0007669"/>
    <property type="project" value="UniProtKB-KW"/>
</dbReference>
<evidence type="ECO:0000256" key="3">
    <source>
        <dbReference type="ARBA" id="ARBA00022840"/>
    </source>
</evidence>
<evidence type="ECO:0000313" key="8">
    <source>
        <dbReference type="Proteomes" id="UP001172102"/>
    </source>
</evidence>
<dbReference type="SUPFAM" id="SSF56112">
    <property type="entry name" value="Protein kinase-like (PK-like)"/>
    <property type="match status" value="1"/>
</dbReference>
<dbReference type="PROSITE" id="PS50011">
    <property type="entry name" value="PROTEIN_KINASE_DOM"/>
    <property type="match status" value="1"/>
</dbReference>
<evidence type="ECO:0000259" key="6">
    <source>
        <dbReference type="PROSITE" id="PS50011"/>
    </source>
</evidence>
<dbReference type="PROSITE" id="PS00108">
    <property type="entry name" value="PROTEIN_KINASE_ST"/>
    <property type="match status" value="1"/>
</dbReference>
<dbReference type="PANTHER" id="PTHR45832:SF22">
    <property type="entry name" value="SERINE_THREONINE-PROTEIN KINASE SAMKA-RELATED"/>
    <property type="match status" value="1"/>
</dbReference>
<dbReference type="InterPro" id="IPR038305">
    <property type="entry name" value="HeLo_sf"/>
</dbReference>
<reference evidence="7" key="1">
    <citation type="submission" date="2023-06" db="EMBL/GenBank/DDBJ databases">
        <title>Genome-scale phylogeny and comparative genomics of the fungal order Sordariales.</title>
        <authorList>
            <consortium name="Lawrence Berkeley National Laboratory"/>
            <person name="Hensen N."/>
            <person name="Bonometti L."/>
            <person name="Westerberg I."/>
            <person name="Brannstrom I.O."/>
            <person name="Guillou S."/>
            <person name="Cros-Aarteil S."/>
            <person name="Calhoun S."/>
            <person name="Haridas S."/>
            <person name="Kuo A."/>
            <person name="Mondo S."/>
            <person name="Pangilinan J."/>
            <person name="Riley R."/>
            <person name="Labutti K."/>
            <person name="Andreopoulos B."/>
            <person name="Lipzen A."/>
            <person name="Chen C."/>
            <person name="Yanf M."/>
            <person name="Daum C."/>
            <person name="Ng V."/>
            <person name="Clum A."/>
            <person name="Steindorff A."/>
            <person name="Ohm R."/>
            <person name="Martin F."/>
            <person name="Silar P."/>
            <person name="Natvig D."/>
            <person name="Lalanne C."/>
            <person name="Gautier V."/>
            <person name="Ament-Velasquez S.L."/>
            <person name="Kruys A."/>
            <person name="Hutchinson M.I."/>
            <person name="Powell A.J."/>
            <person name="Barry K."/>
            <person name="Miller A.N."/>
            <person name="Grigoriev I.V."/>
            <person name="Debuchy R."/>
            <person name="Gladieux P."/>
            <person name="Thoren M.H."/>
            <person name="Johannesson H."/>
        </authorList>
    </citation>
    <scope>NUCLEOTIDE SEQUENCE</scope>
    <source>
        <strain evidence="7">SMH4607-1</strain>
    </source>
</reference>
<dbReference type="Gene3D" id="1.10.510.10">
    <property type="entry name" value="Transferase(Phosphotransferase) domain 1"/>
    <property type="match status" value="1"/>
</dbReference>
<evidence type="ECO:0000256" key="5">
    <source>
        <dbReference type="RuleBase" id="RU000304"/>
    </source>
</evidence>
<dbReference type="InterPro" id="IPR017441">
    <property type="entry name" value="Protein_kinase_ATP_BS"/>
</dbReference>
<accession>A0AA39ZXZ2</accession>
<dbReference type="SMART" id="SM00220">
    <property type="entry name" value="S_TKc"/>
    <property type="match status" value="1"/>
</dbReference>
<dbReference type="AlphaFoldDB" id="A0AA39ZXZ2"/>
<keyword evidence="2 4" id="KW-0547">Nucleotide-binding</keyword>
<dbReference type="GO" id="GO:0005524">
    <property type="term" value="F:ATP binding"/>
    <property type="evidence" value="ECO:0007669"/>
    <property type="project" value="UniProtKB-UniRule"/>
</dbReference>
<keyword evidence="8" id="KW-1185">Reference proteome</keyword>
<feature type="domain" description="Protein kinase" evidence="6">
    <location>
        <begin position="322"/>
        <end position="475"/>
    </location>
</feature>
<dbReference type="Pfam" id="PF14479">
    <property type="entry name" value="HeLo"/>
    <property type="match status" value="1"/>
</dbReference>
<dbReference type="InterPro" id="IPR008271">
    <property type="entry name" value="Ser/Thr_kinase_AS"/>
</dbReference>
<dbReference type="PROSITE" id="PS00107">
    <property type="entry name" value="PROTEIN_KINASE_ATP"/>
    <property type="match status" value="1"/>
</dbReference>
<evidence type="ECO:0000256" key="1">
    <source>
        <dbReference type="ARBA" id="ARBA00008874"/>
    </source>
</evidence>
<keyword evidence="3 4" id="KW-0067">ATP-binding</keyword>
<keyword evidence="5" id="KW-0808">Transferase</keyword>
<dbReference type="InterPro" id="IPR029498">
    <property type="entry name" value="HeLo_dom"/>
</dbReference>
<keyword evidence="5" id="KW-0723">Serine/threonine-protein kinase</keyword>
<dbReference type="InterPro" id="IPR000719">
    <property type="entry name" value="Prot_kinase_dom"/>
</dbReference>
<evidence type="ECO:0000313" key="7">
    <source>
        <dbReference type="EMBL" id="KAK0705675.1"/>
    </source>
</evidence>
<dbReference type="InterPro" id="IPR011009">
    <property type="entry name" value="Kinase-like_dom_sf"/>
</dbReference>
<dbReference type="PANTHER" id="PTHR45832">
    <property type="entry name" value="SERINE/THREONINE-PROTEIN KINASE SAMKA-RELATED-RELATED"/>
    <property type="match status" value="1"/>
</dbReference>
<dbReference type="Proteomes" id="UP001172102">
    <property type="component" value="Unassembled WGS sequence"/>
</dbReference>
<proteinExistence type="inferred from homology"/>
<dbReference type="Gene3D" id="1.20.120.1020">
    <property type="entry name" value="Prion-inhibition and propagation, HeLo domain"/>
    <property type="match status" value="1"/>
</dbReference>
<sequence>MAEVAGLAFGAIGIVSLFSACVECFDVFVRARGFSDDFDLLCMQLSLQQIRLVCWGEALGLIPNHDGKTVPKDGAFSHPRVVPAVEASLNHLRNLLSKADVITGRYSPGDGIKGSPDEPASSPRAMTIFRDGFERFMARIKKNQKQQSAWKVTRWSVHDHERFRALITTIRELLDDLESITFSLPVQTRQRTLLYREIDSISDTERLRLLKSVADASPGSPLLLAVADRASQQLSRISGNPSTTSTYYTAQIKVSVRVSMIKVPQLVLPSTQSLDLSAKPTAPTPTLLPMRMSTPLAADHSTDVLADLENLVSANRFPDLAYIMLKQIGQGAYGQVYLARNRSTKKLVAVKHIPIYGELEQRRIADEIKTTKECEHLNIVKFIESFLCREKIWIVMDYMDGGCLLDLLSATILTEGHIAFICREVLLALQYLHGKGVIHRDVKSENIFLSLEGKVKLGTSFLPSVARRIAGAPTN</sequence>
<name>A0AA39ZXZ2_9PEZI</name>
<dbReference type="EMBL" id="JAUKUA010000007">
    <property type="protein sequence ID" value="KAK0705675.1"/>
    <property type="molecule type" value="Genomic_DNA"/>
</dbReference>
<protein>
    <recommendedName>
        <fullName evidence="6">Protein kinase domain-containing protein</fullName>
    </recommendedName>
</protein>
<evidence type="ECO:0000256" key="4">
    <source>
        <dbReference type="PROSITE-ProRule" id="PRU10141"/>
    </source>
</evidence>
<keyword evidence="5" id="KW-0418">Kinase</keyword>